<dbReference type="STRING" id="43775.SAMN04489760_10762"/>
<name>A0A1H7WNB0_9BACT</name>
<proteinExistence type="predicted"/>
<dbReference type="RefSeq" id="WP_093882926.1">
    <property type="nucleotide sequence ID" value="NZ_FOBS01000007.1"/>
</dbReference>
<dbReference type="AlphaFoldDB" id="A0A1H7WNB0"/>
<reference evidence="1 2" key="1">
    <citation type="submission" date="2016-10" db="EMBL/GenBank/DDBJ databases">
        <authorList>
            <person name="de Groot N.N."/>
        </authorList>
    </citation>
    <scope>NUCLEOTIDE SEQUENCE [LARGE SCALE GENOMIC DNA]</scope>
    <source>
        <strain evidence="1 2">DSM 8423</strain>
    </source>
</reference>
<dbReference type="Proteomes" id="UP000198744">
    <property type="component" value="Unassembled WGS sequence"/>
</dbReference>
<dbReference type="OrthoDB" id="108782at2"/>
<evidence type="ECO:0000313" key="1">
    <source>
        <dbReference type="EMBL" id="SEM22931.1"/>
    </source>
</evidence>
<organism evidence="1 2">
    <name type="scientific">Syntrophus gentianae</name>
    <dbReference type="NCBI Taxonomy" id="43775"/>
    <lineage>
        <taxon>Bacteria</taxon>
        <taxon>Pseudomonadati</taxon>
        <taxon>Thermodesulfobacteriota</taxon>
        <taxon>Syntrophia</taxon>
        <taxon>Syntrophales</taxon>
        <taxon>Syntrophaceae</taxon>
        <taxon>Syntrophus</taxon>
    </lineage>
</organism>
<dbReference type="Pfam" id="PF11453">
    <property type="entry name" value="DUF2950"/>
    <property type="match status" value="1"/>
</dbReference>
<sequence>MALRMMDQNRIFLSLIGFLLISGAVFLTSSALYAQPDRSVKTFSAPEKAVKAFVEALKAGEQQDLSALFGPQSVSQLSSGDAVLDRADKEAFLNAYGARNFLEKKGRNRAVLHVGEDDWSFPIPIVKKGKAWTFDFEEGREELLNRRIGRNELRVLQTLEAYVVAQREYIARDWMGSGVHAFAKRLLSSPGKKDGLYWPVKEGEEESPLGPLAAMANREGYKGNTTAPAPFQGYYFRILTAQGENAPGGAYDYVVKENMILGFGLIAYPAKYGSSGVMTFLVNQQGAVYQKDLGKNTAEEAAAIRAYDPDRTWRKVEGTTGGNKASSLKLK</sequence>
<evidence type="ECO:0008006" key="3">
    <source>
        <dbReference type="Google" id="ProtNLM"/>
    </source>
</evidence>
<gene>
    <name evidence="1" type="ORF">SAMN04489760_10762</name>
</gene>
<dbReference type="EMBL" id="FOBS01000007">
    <property type="protein sequence ID" value="SEM22931.1"/>
    <property type="molecule type" value="Genomic_DNA"/>
</dbReference>
<keyword evidence="2" id="KW-1185">Reference proteome</keyword>
<accession>A0A1H7WNB0</accession>
<dbReference type="InterPro" id="IPR021556">
    <property type="entry name" value="DUF2950"/>
</dbReference>
<protein>
    <recommendedName>
        <fullName evidence="3">DUF2950 domain-containing protein</fullName>
    </recommendedName>
</protein>
<evidence type="ECO:0000313" key="2">
    <source>
        <dbReference type="Proteomes" id="UP000198744"/>
    </source>
</evidence>